<gene>
    <name evidence="10" type="ORF">IQ24_01673</name>
</gene>
<dbReference type="EMBL" id="VLKU01000004">
    <property type="protein sequence ID" value="TWI35164.1"/>
    <property type="molecule type" value="Genomic_DNA"/>
</dbReference>
<dbReference type="GO" id="GO:0005886">
    <property type="term" value="C:plasma membrane"/>
    <property type="evidence" value="ECO:0007669"/>
    <property type="project" value="TreeGrafter"/>
</dbReference>
<evidence type="ECO:0000259" key="9">
    <source>
        <dbReference type="PROSITE" id="PS51379"/>
    </source>
</evidence>
<comment type="caution">
    <text evidence="10">The sequence shown here is derived from an EMBL/GenBank/DDBJ whole genome shotgun (WGS) entry which is preliminary data.</text>
</comment>
<dbReference type="Gene3D" id="3.30.70.20">
    <property type="match status" value="1"/>
</dbReference>
<organism evidence="10 11">
    <name type="scientific">Paracoccus sulfuroxidans</name>
    <dbReference type="NCBI Taxonomy" id="384678"/>
    <lineage>
        <taxon>Bacteria</taxon>
        <taxon>Pseudomonadati</taxon>
        <taxon>Pseudomonadota</taxon>
        <taxon>Alphaproteobacteria</taxon>
        <taxon>Rhodobacterales</taxon>
        <taxon>Paracoccaceae</taxon>
        <taxon>Paracoccus</taxon>
    </lineage>
</organism>
<dbReference type="InterPro" id="IPR051684">
    <property type="entry name" value="Electron_Trans/Redox"/>
</dbReference>
<name>A0A562NSI0_9RHOB</name>
<keyword evidence="8" id="KW-1133">Transmembrane helix</keyword>
<keyword evidence="11" id="KW-1185">Reference proteome</keyword>
<keyword evidence="8" id="KW-0472">Membrane</keyword>
<evidence type="ECO:0000256" key="3">
    <source>
        <dbReference type="ARBA" id="ARBA00022723"/>
    </source>
</evidence>
<dbReference type="AlphaFoldDB" id="A0A562NSI0"/>
<dbReference type="OrthoDB" id="9806398at2"/>
<dbReference type="InterPro" id="IPR017900">
    <property type="entry name" value="4Fe4S_Fe_S_CS"/>
</dbReference>
<feature type="domain" description="4Fe-4S ferredoxin-type" evidence="9">
    <location>
        <begin position="217"/>
        <end position="248"/>
    </location>
</feature>
<proteinExistence type="predicted"/>
<dbReference type="PROSITE" id="PS00198">
    <property type="entry name" value="4FE4S_FER_1"/>
    <property type="match status" value="2"/>
</dbReference>
<feature type="domain" description="4Fe-4S ferredoxin-type" evidence="9">
    <location>
        <begin position="251"/>
        <end position="280"/>
    </location>
</feature>
<evidence type="ECO:0000313" key="10">
    <source>
        <dbReference type="EMBL" id="TWI35164.1"/>
    </source>
</evidence>
<dbReference type="PANTHER" id="PTHR30176:SF3">
    <property type="entry name" value="FERREDOXIN-TYPE PROTEIN NAPH"/>
    <property type="match status" value="1"/>
</dbReference>
<evidence type="ECO:0000256" key="5">
    <source>
        <dbReference type="ARBA" id="ARBA00022982"/>
    </source>
</evidence>
<dbReference type="RefSeq" id="WP_145397429.1">
    <property type="nucleotide sequence ID" value="NZ_VLKU01000004.1"/>
</dbReference>
<feature type="transmembrane region" description="Helical" evidence="8">
    <location>
        <begin position="170"/>
        <end position="192"/>
    </location>
</feature>
<dbReference type="NCBIfam" id="NF007013">
    <property type="entry name" value="PRK09477.1"/>
    <property type="match status" value="1"/>
</dbReference>
<keyword evidence="8" id="KW-0812">Transmembrane</keyword>
<evidence type="ECO:0000313" key="11">
    <source>
        <dbReference type="Proteomes" id="UP000316225"/>
    </source>
</evidence>
<dbReference type="Proteomes" id="UP000316225">
    <property type="component" value="Unassembled WGS sequence"/>
</dbReference>
<evidence type="ECO:0000256" key="8">
    <source>
        <dbReference type="SAM" id="Phobius"/>
    </source>
</evidence>
<evidence type="ECO:0000256" key="6">
    <source>
        <dbReference type="ARBA" id="ARBA00023004"/>
    </source>
</evidence>
<evidence type="ECO:0000256" key="1">
    <source>
        <dbReference type="ARBA" id="ARBA00022448"/>
    </source>
</evidence>
<dbReference type="InterPro" id="IPR017896">
    <property type="entry name" value="4Fe4S_Fe-S-bd"/>
</dbReference>
<protein>
    <submittedName>
        <fullName evidence="10">Ferredoxin-type protein NapH</fullName>
    </submittedName>
</protein>
<dbReference type="Pfam" id="PF12801">
    <property type="entry name" value="Fer4_5"/>
    <property type="match status" value="2"/>
</dbReference>
<reference evidence="10 11" key="1">
    <citation type="journal article" date="2015" name="Stand. Genomic Sci.">
        <title>Genomic Encyclopedia of Bacterial and Archaeal Type Strains, Phase III: the genomes of soil and plant-associated and newly described type strains.</title>
        <authorList>
            <person name="Whitman W.B."/>
            <person name="Woyke T."/>
            <person name="Klenk H.P."/>
            <person name="Zhou Y."/>
            <person name="Lilburn T.G."/>
            <person name="Beck B.J."/>
            <person name="De Vos P."/>
            <person name="Vandamme P."/>
            <person name="Eisen J.A."/>
            <person name="Garrity G."/>
            <person name="Hugenholtz P."/>
            <person name="Kyrpides N.C."/>
        </authorList>
    </citation>
    <scope>NUCLEOTIDE SEQUENCE [LARGE SCALE GENOMIC DNA]</scope>
    <source>
        <strain evidence="10 11">CGMCC 1.5364</strain>
    </source>
</reference>
<dbReference type="Pfam" id="PF13237">
    <property type="entry name" value="Fer4_10"/>
    <property type="match status" value="1"/>
</dbReference>
<accession>A0A562NSI0</accession>
<keyword evidence="2" id="KW-0004">4Fe-4S</keyword>
<dbReference type="SUPFAM" id="SSF54862">
    <property type="entry name" value="4Fe-4S ferredoxins"/>
    <property type="match status" value="1"/>
</dbReference>
<keyword evidence="7" id="KW-0411">Iron-sulfur</keyword>
<feature type="transmembrane region" description="Helical" evidence="8">
    <location>
        <begin position="34"/>
        <end position="51"/>
    </location>
</feature>
<dbReference type="GO" id="GO:0046872">
    <property type="term" value="F:metal ion binding"/>
    <property type="evidence" value="ECO:0007669"/>
    <property type="project" value="UniProtKB-KW"/>
</dbReference>
<dbReference type="PANTHER" id="PTHR30176">
    <property type="entry name" value="FERREDOXIN-TYPE PROTEIN NAPH"/>
    <property type="match status" value="1"/>
</dbReference>
<dbReference type="NCBIfam" id="TIGR02163">
    <property type="entry name" value="napH"/>
    <property type="match status" value="1"/>
</dbReference>
<evidence type="ECO:0000256" key="4">
    <source>
        <dbReference type="ARBA" id="ARBA00022737"/>
    </source>
</evidence>
<keyword evidence="3" id="KW-0479">Metal-binding</keyword>
<feature type="transmembrane region" description="Helical" evidence="8">
    <location>
        <begin position="140"/>
        <end position="158"/>
    </location>
</feature>
<keyword evidence="1" id="KW-0813">Transport</keyword>
<evidence type="ECO:0000256" key="2">
    <source>
        <dbReference type="ARBA" id="ARBA00022485"/>
    </source>
</evidence>
<evidence type="ECO:0000256" key="7">
    <source>
        <dbReference type="ARBA" id="ARBA00023014"/>
    </source>
</evidence>
<dbReference type="InterPro" id="IPR011886">
    <property type="entry name" value="NapH_MauN"/>
</dbReference>
<keyword evidence="6" id="KW-0408">Iron</keyword>
<feature type="transmembrane region" description="Helical" evidence="8">
    <location>
        <begin position="78"/>
        <end position="100"/>
    </location>
</feature>
<dbReference type="GO" id="GO:0051539">
    <property type="term" value="F:4 iron, 4 sulfur cluster binding"/>
    <property type="evidence" value="ECO:0007669"/>
    <property type="project" value="UniProtKB-KW"/>
</dbReference>
<keyword evidence="5" id="KW-0249">Electron transport</keyword>
<sequence length="283" mass="31069">MMNWWVSNSRREAVASRGFFAAHKWWMLRRATQILVMTTFMLGPMAGIWIVKGNFASSELLGVLDLADPYMQLQGLVAGWPLAAPALIGAGIITLFYLIIGGRAYCSWVCPVNAVTDTAHWLREKLGLTRDRKLDKRTRYLLLVGTLLAAFITGTLAWELVNPVSIMQRGLIFGVGLGWGIVLLVFLLDLLVSRRAWCSHLCPVGAFYGLIGRFSFVRISARNREDCNSCGACLTTCPEPHVIVPALKGDGSTLVLSGDCINCGGCIDSCPNKVFSMATRLRP</sequence>
<keyword evidence="4" id="KW-0677">Repeat</keyword>
<dbReference type="PROSITE" id="PS51379">
    <property type="entry name" value="4FE4S_FER_2"/>
    <property type="match status" value="2"/>
</dbReference>